<dbReference type="InParanoid" id="A0A7F5R6F0"/>
<gene>
    <name evidence="2" type="primary">LOC112904792</name>
</gene>
<dbReference type="PANTHER" id="PTHR46113">
    <property type="entry name" value="SNAC DOMAIN-CONTAINING PROTEIN"/>
    <property type="match status" value="1"/>
</dbReference>
<dbReference type="KEGG" id="apln:112904792"/>
<protein>
    <submittedName>
        <fullName evidence="2">Uncharacterized protein LOC112904792</fullName>
    </submittedName>
</protein>
<reference evidence="2" key="1">
    <citation type="submission" date="2025-08" db="UniProtKB">
        <authorList>
            <consortium name="RefSeq"/>
        </authorList>
    </citation>
    <scope>IDENTIFICATION</scope>
    <source>
        <tissue evidence="2">Entire body</tissue>
    </source>
</reference>
<dbReference type="OrthoDB" id="6776719at2759"/>
<evidence type="ECO:0000313" key="2">
    <source>
        <dbReference type="RefSeq" id="XP_025831548.1"/>
    </source>
</evidence>
<accession>A0A7F5R6F0</accession>
<dbReference type="Proteomes" id="UP000192223">
    <property type="component" value="Unplaced"/>
</dbReference>
<name>A0A7F5R6F0_AGRPL</name>
<dbReference type="RefSeq" id="XP_025831548.1">
    <property type="nucleotide sequence ID" value="XM_025975763.1"/>
</dbReference>
<keyword evidence="1" id="KW-1185">Reference proteome</keyword>
<evidence type="ECO:0000313" key="1">
    <source>
        <dbReference type="Proteomes" id="UP000192223"/>
    </source>
</evidence>
<proteinExistence type="predicted"/>
<dbReference type="GeneID" id="112904792"/>
<organism evidence="1 2">
    <name type="scientific">Agrilus planipennis</name>
    <name type="common">Emerald ash borer</name>
    <name type="synonym">Agrilus marcopoli</name>
    <dbReference type="NCBI Taxonomy" id="224129"/>
    <lineage>
        <taxon>Eukaryota</taxon>
        <taxon>Metazoa</taxon>
        <taxon>Ecdysozoa</taxon>
        <taxon>Arthropoda</taxon>
        <taxon>Hexapoda</taxon>
        <taxon>Insecta</taxon>
        <taxon>Pterygota</taxon>
        <taxon>Neoptera</taxon>
        <taxon>Endopterygota</taxon>
        <taxon>Coleoptera</taxon>
        <taxon>Polyphaga</taxon>
        <taxon>Elateriformia</taxon>
        <taxon>Buprestoidea</taxon>
        <taxon>Buprestidae</taxon>
        <taxon>Agrilinae</taxon>
        <taxon>Agrilus</taxon>
    </lineage>
</organism>
<dbReference type="AlphaFoldDB" id="A0A7F5R6F0"/>
<sequence>MHQARWMARAIYSLKICLLESQLKMIAKDKKDLQDVCLFIVTLYVKPWLECTVATKAPNQDLCFLKALNHYKKVDATISNASINKFSHHLWYLCEETVILSIFDDEVDDQTKIKMIANFHRDRSSDFGKRFIPSKEELSQNLIDMTLDDFVSVKSKQFLPRLQIDDSFLQEDVSTWKQNSAFLEAKRRISRLRVVNDTAERAVKLMQDFNGHITAEEEQKQFLLRCVQEHRNLYPDCKKTTLKNKYPC</sequence>
<dbReference type="PANTHER" id="PTHR46113:SF1">
    <property type="entry name" value="PEPTIDASE M17 LEUCYL AMINOPEPTIDASE N-TERMINAL DOMAIN-CONTAINING PROTEIN"/>
    <property type="match status" value="1"/>
</dbReference>